<dbReference type="SUPFAM" id="SSF55347">
    <property type="entry name" value="Glyceraldehyde-3-phosphate dehydrogenase-like, C-terminal domain"/>
    <property type="match status" value="1"/>
</dbReference>
<keyword evidence="4" id="KW-1185">Reference proteome</keyword>
<dbReference type="Pfam" id="PF22725">
    <property type="entry name" value="GFO_IDH_MocA_C3"/>
    <property type="match status" value="1"/>
</dbReference>
<feature type="domain" description="GFO/IDH/MocA-like oxidoreductase" evidence="2">
    <location>
        <begin position="125"/>
        <end position="248"/>
    </location>
</feature>
<proteinExistence type="predicted"/>
<dbReference type="Proteomes" id="UP000308528">
    <property type="component" value="Unassembled WGS sequence"/>
</dbReference>
<feature type="domain" description="Gfo/Idh/MocA-like oxidoreductase N-terminal" evidence="1">
    <location>
        <begin position="4"/>
        <end position="117"/>
    </location>
</feature>
<reference evidence="3 4" key="1">
    <citation type="submission" date="2019-04" db="EMBL/GenBank/DDBJ databases">
        <title>Lewinella litorea sp. nov., isolated from a marine sand.</title>
        <authorList>
            <person name="Yoon J.-H."/>
        </authorList>
    </citation>
    <scope>NUCLEOTIDE SEQUENCE [LARGE SCALE GENOMIC DNA]</scope>
    <source>
        <strain evidence="3 4">HSMS-39</strain>
    </source>
</reference>
<evidence type="ECO:0000313" key="4">
    <source>
        <dbReference type="Proteomes" id="UP000308528"/>
    </source>
</evidence>
<dbReference type="InterPro" id="IPR051450">
    <property type="entry name" value="Gfo/Idh/MocA_Oxidoreductases"/>
</dbReference>
<dbReference type="RefSeq" id="WP_136459651.1">
    <property type="nucleotide sequence ID" value="NZ_SRSF01000004.1"/>
</dbReference>
<gene>
    <name evidence="3" type="ORF">E4021_12265</name>
</gene>
<protein>
    <submittedName>
        <fullName evidence="3">Gfo/Idh/MocA family oxidoreductase</fullName>
    </submittedName>
</protein>
<name>A0A4S4NKZ9_9BACT</name>
<dbReference type="InterPro" id="IPR055170">
    <property type="entry name" value="GFO_IDH_MocA-like_dom"/>
</dbReference>
<evidence type="ECO:0000259" key="1">
    <source>
        <dbReference type="Pfam" id="PF01408"/>
    </source>
</evidence>
<dbReference type="Gene3D" id="3.30.360.10">
    <property type="entry name" value="Dihydrodipicolinate Reductase, domain 2"/>
    <property type="match status" value="1"/>
</dbReference>
<dbReference type="AlphaFoldDB" id="A0A4S4NKZ9"/>
<dbReference type="EMBL" id="SRSF01000004">
    <property type="protein sequence ID" value="THH39517.1"/>
    <property type="molecule type" value="Genomic_DNA"/>
</dbReference>
<dbReference type="InterPro" id="IPR036291">
    <property type="entry name" value="NAD(P)-bd_dom_sf"/>
</dbReference>
<dbReference type="OrthoDB" id="9815825at2"/>
<dbReference type="PANTHER" id="PTHR43377:SF1">
    <property type="entry name" value="BILIVERDIN REDUCTASE A"/>
    <property type="match status" value="1"/>
</dbReference>
<dbReference type="SUPFAM" id="SSF51735">
    <property type="entry name" value="NAD(P)-binding Rossmann-fold domains"/>
    <property type="match status" value="1"/>
</dbReference>
<dbReference type="InterPro" id="IPR000683">
    <property type="entry name" value="Gfo/Idh/MocA-like_OxRdtase_N"/>
</dbReference>
<comment type="caution">
    <text evidence="3">The sequence shown here is derived from an EMBL/GenBank/DDBJ whole genome shotgun (WGS) entry which is preliminary data.</text>
</comment>
<sequence>MTPNFLIIGGGSIGKRHLRNLQSLGFHNIWVLRREDDPDFASQYQVTIITSYEDATNIDFEAVFVCTPTSLHNEGIAFAVRNDAAIFMEKPLIHEQKGLIEAKKLLKHHKGVFFIGFMLRFHPLVRKIKEVLKGGELGSVYSARLAFGSYLPSWHPWEDYKTSYASRSELGGGVINTITHELDLIQYLFSEPQAVYCEASNFGILDITVEEHCEAIFSYIDKVVSLHLDYLQKDYDRNIVIYCEEGKLVWNWHTNEIIVQKHNTEDRILGIKEGFTVNDLYIDELKAFLSLINDKVAVHDLDFKHAVKNTELMLLMHQSAAQSKKVFYEVS</sequence>
<evidence type="ECO:0000259" key="2">
    <source>
        <dbReference type="Pfam" id="PF22725"/>
    </source>
</evidence>
<accession>A0A4S4NKZ9</accession>
<dbReference type="Pfam" id="PF01408">
    <property type="entry name" value="GFO_IDH_MocA"/>
    <property type="match status" value="1"/>
</dbReference>
<dbReference type="GO" id="GO:0000166">
    <property type="term" value="F:nucleotide binding"/>
    <property type="evidence" value="ECO:0007669"/>
    <property type="project" value="InterPro"/>
</dbReference>
<dbReference type="PANTHER" id="PTHR43377">
    <property type="entry name" value="BILIVERDIN REDUCTASE A"/>
    <property type="match status" value="1"/>
</dbReference>
<dbReference type="Gene3D" id="3.40.50.720">
    <property type="entry name" value="NAD(P)-binding Rossmann-like Domain"/>
    <property type="match status" value="1"/>
</dbReference>
<organism evidence="3 4">
    <name type="scientific">Neolewinella litorea</name>
    <dbReference type="NCBI Taxonomy" id="2562452"/>
    <lineage>
        <taxon>Bacteria</taxon>
        <taxon>Pseudomonadati</taxon>
        <taxon>Bacteroidota</taxon>
        <taxon>Saprospiria</taxon>
        <taxon>Saprospirales</taxon>
        <taxon>Lewinellaceae</taxon>
        <taxon>Neolewinella</taxon>
    </lineage>
</organism>
<evidence type="ECO:0000313" key="3">
    <source>
        <dbReference type="EMBL" id="THH39517.1"/>
    </source>
</evidence>